<evidence type="ECO:0000256" key="2">
    <source>
        <dbReference type="ARBA" id="ARBA00022475"/>
    </source>
</evidence>
<feature type="transmembrane region" description="Helical" evidence="12">
    <location>
        <begin position="245"/>
        <end position="267"/>
    </location>
</feature>
<keyword evidence="4" id="KW-0479">Metal-binding</keyword>
<evidence type="ECO:0000313" key="13">
    <source>
        <dbReference type="EMBL" id="SVA88896.1"/>
    </source>
</evidence>
<organism evidence="13">
    <name type="scientific">marine metagenome</name>
    <dbReference type="NCBI Taxonomy" id="408172"/>
    <lineage>
        <taxon>unclassified sequences</taxon>
        <taxon>metagenomes</taxon>
        <taxon>ecological metagenomes</taxon>
    </lineage>
</organism>
<gene>
    <name evidence="13" type="ORF">METZ01_LOCUS141750</name>
</gene>
<evidence type="ECO:0000256" key="12">
    <source>
        <dbReference type="SAM" id="Phobius"/>
    </source>
</evidence>
<evidence type="ECO:0000256" key="5">
    <source>
        <dbReference type="ARBA" id="ARBA00022989"/>
    </source>
</evidence>
<dbReference type="GO" id="GO:0046872">
    <property type="term" value="F:metal ion binding"/>
    <property type="evidence" value="ECO:0007669"/>
    <property type="project" value="UniProtKB-KW"/>
</dbReference>
<proteinExistence type="predicted"/>
<keyword evidence="6" id="KW-0560">Oxidoreductase</keyword>
<evidence type="ECO:0000256" key="6">
    <source>
        <dbReference type="ARBA" id="ARBA00023002"/>
    </source>
</evidence>
<feature type="transmembrane region" description="Helical" evidence="12">
    <location>
        <begin position="12"/>
        <end position="30"/>
    </location>
</feature>
<dbReference type="GO" id="GO:0006784">
    <property type="term" value="P:heme A biosynthetic process"/>
    <property type="evidence" value="ECO:0007669"/>
    <property type="project" value="InterPro"/>
</dbReference>
<evidence type="ECO:0000256" key="11">
    <source>
        <dbReference type="ARBA" id="ARBA00023444"/>
    </source>
</evidence>
<accession>A0A381ZHZ9</accession>
<comment type="subcellular location">
    <subcellularLocation>
        <location evidence="1">Membrane</location>
        <topology evidence="1">Multi-pass membrane protein</topology>
    </subcellularLocation>
</comment>
<feature type="non-terminal residue" evidence="13">
    <location>
        <position position="333"/>
    </location>
</feature>
<keyword evidence="10" id="KW-1015">Disulfide bond</keyword>
<feature type="transmembrane region" description="Helical" evidence="12">
    <location>
        <begin position="171"/>
        <end position="188"/>
    </location>
</feature>
<feature type="transmembrane region" description="Helical" evidence="12">
    <location>
        <begin position="279"/>
        <end position="298"/>
    </location>
</feature>
<evidence type="ECO:0008006" key="14">
    <source>
        <dbReference type="Google" id="ProtNLM"/>
    </source>
</evidence>
<keyword evidence="9 12" id="KW-0472">Membrane</keyword>
<evidence type="ECO:0000256" key="10">
    <source>
        <dbReference type="ARBA" id="ARBA00023157"/>
    </source>
</evidence>
<comment type="pathway">
    <text evidence="11">Porphyrin-containing compound metabolism.</text>
</comment>
<dbReference type="EMBL" id="UINC01021408">
    <property type="protein sequence ID" value="SVA88896.1"/>
    <property type="molecule type" value="Genomic_DNA"/>
</dbReference>
<keyword evidence="7" id="KW-0408">Iron</keyword>
<sequence>MQPFYINFVDRVFCMKWLVLAAVVMTWPLISFGALVRLHGAGLSCPDWPLRYGRLIPPPGFEIAMEVGHRFWAVMLGILIVWMTILAYRVKEYRPYRHLSLVCLILVVFQGILGGLTVTMTLWPPVVTGHLIGGNLLFGLLVYLGWLTFYRPTAAERELSPFGFSPLGKRIGIMAALLLMIMVSGGYSSSTYSGYTCEAFPGCHEGATASFGMSGAVFGETKLTAAPLDLQGRFLPVYMNEWIHMIHRLIAMTGGTALMLMAWRWLVRQPLPALRKSGWWVMILIPLEVLVGIANALLRVPIPVSVLHTAITATLFGIVSYALVQALHMPSPL</sequence>
<evidence type="ECO:0000256" key="4">
    <source>
        <dbReference type="ARBA" id="ARBA00022723"/>
    </source>
</evidence>
<reference evidence="13" key="1">
    <citation type="submission" date="2018-05" db="EMBL/GenBank/DDBJ databases">
        <authorList>
            <person name="Lanie J.A."/>
            <person name="Ng W.-L."/>
            <person name="Kazmierczak K.M."/>
            <person name="Andrzejewski T.M."/>
            <person name="Davidsen T.M."/>
            <person name="Wayne K.J."/>
            <person name="Tettelin H."/>
            <person name="Glass J.I."/>
            <person name="Rusch D."/>
            <person name="Podicherti R."/>
            <person name="Tsui H.-C.T."/>
            <person name="Winkler M.E."/>
        </authorList>
    </citation>
    <scope>NUCLEOTIDE SEQUENCE</scope>
</reference>
<evidence type="ECO:0000256" key="7">
    <source>
        <dbReference type="ARBA" id="ARBA00023004"/>
    </source>
</evidence>
<evidence type="ECO:0000256" key="9">
    <source>
        <dbReference type="ARBA" id="ARBA00023136"/>
    </source>
</evidence>
<feature type="transmembrane region" description="Helical" evidence="12">
    <location>
        <begin position="101"/>
        <end position="123"/>
    </location>
</feature>
<dbReference type="GO" id="GO:0016491">
    <property type="term" value="F:oxidoreductase activity"/>
    <property type="evidence" value="ECO:0007669"/>
    <property type="project" value="UniProtKB-KW"/>
</dbReference>
<name>A0A381ZHZ9_9ZZZZ</name>
<evidence type="ECO:0000256" key="8">
    <source>
        <dbReference type="ARBA" id="ARBA00023133"/>
    </source>
</evidence>
<keyword evidence="8" id="KW-0350">Heme biosynthesis</keyword>
<dbReference type="InterPro" id="IPR003780">
    <property type="entry name" value="COX15/CtaA_fam"/>
</dbReference>
<protein>
    <recommendedName>
        <fullName evidence="14">Cytochrome oxidase assembly protein</fullName>
    </recommendedName>
</protein>
<keyword evidence="5 12" id="KW-1133">Transmembrane helix</keyword>
<dbReference type="InterPro" id="IPR050450">
    <property type="entry name" value="COX15/CtaA_HemeA_synthase"/>
</dbReference>
<dbReference type="PANTHER" id="PTHR35457:SF1">
    <property type="entry name" value="HEME A SYNTHASE"/>
    <property type="match status" value="1"/>
</dbReference>
<keyword evidence="2" id="KW-1003">Cell membrane</keyword>
<evidence type="ECO:0000256" key="3">
    <source>
        <dbReference type="ARBA" id="ARBA00022692"/>
    </source>
</evidence>
<dbReference type="Pfam" id="PF02628">
    <property type="entry name" value="COX15-CtaA"/>
    <property type="match status" value="2"/>
</dbReference>
<feature type="transmembrane region" description="Helical" evidence="12">
    <location>
        <begin position="71"/>
        <end position="89"/>
    </location>
</feature>
<dbReference type="PANTHER" id="PTHR35457">
    <property type="entry name" value="HEME A SYNTHASE"/>
    <property type="match status" value="1"/>
</dbReference>
<evidence type="ECO:0000256" key="1">
    <source>
        <dbReference type="ARBA" id="ARBA00004141"/>
    </source>
</evidence>
<keyword evidence="3 12" id="KW-0812">Transmembrane</keyword>
<dbReference type="GO" id="GO:0016020">
    <property type="term" value="C:membrane"/>
    <property type="evidence" value="ECO:0007669"/>
    <property type="project" value="UniProtKB-SubCell"/>
</dbReference>
<feature type="transmembrane region" description="Helical" evidence="12">
    <location>
        <begin position="129"/>
        <end position="150"/>
    </location>
</feature>
<dbReference type="AlphaFoldDB" id="A0A381ZHZ9"/>
<feature type="transmembrane region" description="Helical" evidence="12">
    <location>
        <begin position="304"/>
        <end position="324"/>
    </location>
</feature>